<name>A0A4S2H1F7_9PROT</name>
<protein>
    <submittedName>
        <fullName evidence="1">Acetamidase</fullName>
    </submittedName>
</protein>
<keyword evidence="2" id="KW-1185">Reference proteome</keyword>
<dbReference type="RefSeq" id="WP_135995866.1">
    <property type="nucleotide sequence ID" value="NZ_CP071057.1"/>
</dbReference>
<comment type="caution">
    <text evidence="1">The sequence shown here is derived from an EMBL/GenBank/DDBJ whole genome shotgun (WGS) entry which is preliminary data.</text>
</comment>
<dbReference type="SUPFAM" id="SSF141130">
    <property type="entry name" value="Acetamidase/Formamidase-like"/>
    <property type="match status" value="1"/>
</dbReference>
<gene>
    <name evidence="1" type="ORF">E5163_09425</name>
</gene>
<dbReference type="AlphaFoldDB" id="A0A4S2H1F7"/>
<evidence type="ECO:0000313" key="1">
    <source>
        <dbReference type="EMBL" id="TGY89326.1"/>
    </source>
</evidence>
<dbReference type="Gene3D" id="2.60.120.580">
    <property type="entry name" value="Acetamidase/Formamidase-like domains"/>
    <property type="match status" value="2"/>
</dbReference>
<dbReference type="OrthoDB" id="9785236at2"/>
<dbReference type="Gene3D" id="3.10.28.20">
    <property type="entry name" value="Acetamidase/Formamidase-like domains"/>
    <property type="match status" value="1"/>
</dbReference>
<proteinExistence type="predicted"/>
<dbReference type="GO" id="GO:0016811">
    <property type="term" value="F:hydrolase activity, acting on carbon-nitrogen (but not peptide) bonds, in linear amides"/>
    <property type="evidence" value="ECO:0007669"/>
    <property type="project" value="InterPro"/>
</dbReference>
<reference evidence="1 2" key="1">
    <citation type="journal article" date="2017" name="Int. J. Syst. Evol. Microbiol.">
        <title>Marinicauda algicola sp. nov., isolated from a marine red alga Rhodosorus marinus.</title>
        <authorList>
            <person name="Jeong S.E."/>
            <person name="Jeon S.H."/>
            <person name="Chun B.H."/>
            <person name="Kim D.W."/>
            <person name="Jeon C.O."/>
        </authorList>
    </citation>
    <scope>NUCLEOTIDE SEQUENCE [LARGE SCALE GENOMIC DNA]</scope>
    <source>
        <strain evidence="1 2">JCM 31718</strain>
    </source>
</reference>
<dbReference type="Pfam" id="PF03069">
    <property type="entry name" value="FmdA_AmdA"/>
    <property type="match status" value="2"/>
</dbReference>
<dbReference type="Proteomes" id="UP000308054">
    <property type="component" value="Unassembled WGS sequence"/>
</dbReference>
<accession>A0A4S2H1F7</accession>
<organism evidence="1 2">
    <name type="scientific">Marinicauda algicola</name>
    <dbReference type="NCBI Taxonomy" id="2029849"/>
    <lineage>
        <taxon>Bacteria</taxon>
        <taxon>Pseudomonadati</taxon>
        <taxon>Pseudomonadota</taxon>
        <taxon>Alphaproteobacteria</taxon>
        <taxon>Maricaulales</taxon>
        <taxon>Maricaulaceae</taxon>
        <taxon>Marinicauda</taxon>
    </lineage>
</organism>
<dbReference type="EMBL" id="SRXW01000002">
    <property type="protein sequence ID" value="TGY89326.1"/>
    <property type="molecule type" value="Genomic_DNA"/>
</dbReference>
<sequence length="308" mass="32499">MRHTLHDHRHHDWNRGREPALTLAPGARVTAQTLDAADGQLKPDSTPEDVAALDPGRANPMNGPIAVDGAEPGDALVVTIRELLTGSWGWTANIPGFGLLADDFPDPVFWRWSIERGTSRAEAPGGLAWTPVHPFMGTLGLAPGTPGPHPVIPPWRTGGNMDCRDLVAGSRVILPVEAPGGLLSLGDGHAAQGDGEVCGTAVETEMRASFTVELLKGAAPAFPIVERPGETLPPAAEPRVTTTGIGPDLTEAARAAVRQMIDELTGRRNISPEAAYLLCSVCGDLRVAQIVDAPNWTVAFSFPLGRLD</sequence>
<evidence type="ECO:0000313" key="2">
    <source>
        <dbReference type="Proteomes" id="UP000308054"/>
    </source>
</evidence>
<dbReference type="PANTHER" id="PTHR31891:SF1">
    <property type="entry name" value="FORMAMIDASE C869.04-RELATED"/>
    <property type="match status" value="1"/>
</dbReference>
<dbReference type="PANTHER" id="PTHR31891">
    <property type="entry name" value="FORMAMIDASE C869.04-RELATED"/>
    <property type="match status" value="1"/>
</dbReference>
<dbReference type="InterPro" id="IPR004304">
    <property type="entry name" value="FmdA_AmdA"/>
</dbReference>